<dbReference type="AlphaFoldDB" id="A0A644Z4G1"/>
<organism evidence="1">
    <name type="scientific">bioreactor metagenome</name>
    <dbReference type="NCBI Taxonomy" id="1076179"/>
    <lineage>
        <taxon>unclassified sequences</taxon>
        <taxon>metagenomes</taxon>
        <taxon>ecological metagenomes</taxon>
    </lineage>
</organism>
<sequence length="181" mass="20409">MNLVKKDTSKIVIPVGVENNEENAPLLITNINMEGSSIDTIYVKSNSNMKIVAACPTDEVMTYYSMDSYIDRKDLYSKIVGDVSFSALWMICRYSFKNEISSDTKSFFQGYFLSECNMELRLGINSNFGDILFTDQGVAITCKEIILFTGDSDTFLSSTVKDLLMVEEKPVFINTIQSRTE</sequence>
<protein>
    <submittedName>
        <fullName evidence="1">Uncharacterized protein</fullName>
    </submittedName>
</protein>
<proteinExistence type="predicted"/>
<accession>A0A644Z4G1</accession>
<reference evidence="1" key="1">
    <citation type="submission" date="2019-08" db="EMBL/GenBank/DDBJ databases">
        <authorList>
            <person name="Kucharzyk K."/>
            <person name="Murdoch R.W."/>
            <person name="Higgins S."/>
            <person name="Loffler F."/>
        </authorList>
    </citation>
    <scope>NUCLEOTIDE SEQUENCE</scope>
</reference>
<gene>
    <name evidence="1" type="ORF">SDC9_82389</name>
</gene>
<evidence type="ECO:0000313" key="1">
    <source>
        <dbReference type="EMBL" id="MPM35795.1"/>
    </source>
</evidence>
<comment type="caution">
    <text evidence="1">The sequence shown here is derived from an EMBL/GenBank/DDBJ whole genome shotgun (WGS) entry which is preliminary data.</text>
</comment>
<dbReference type="EMBL" id="VSSQ01007400">
    <property type="protein sequence ID" value="MPM35795.1"/>
    <property type="molecule type" value="Genomic_DNA"/>
</dbReference>
<name>A0A644Z4G1_9ZZZZ</name>